<dbReference type="OrthoDB" id="982587at2"/>
<evidence type="ECO:0000313" key="2">
    <source>
        <dbReference type="Proteomes" id="UP000199532"/>
    </source>
</evidence>
<evidence type="ECO:0000313" key="1">
    <source>
        <dbReference type="EMBL" id="SEJ03461.1"/>
    </source>
</evidence>
<dbReference type="AlphaFoldDB" id="A0A1H6VFU0"/>
<dbReference type="Proteomes" id="UP000199532">
    <property type="component" value="Unassembled WGS sequence"/>
</dbReference>
<protein>
    <submittedName>
        <fullName evidence="1">Transcriptional regulator PadR-like family protein</fullName>
    </submittedName>
</protein>
<sequence>MARAYLGEFEELVLLTVAVLDSDAYGVTIAAELNRRTERPVSLSGVHVALYRLEEKAFVSSELGSPTAARGGRRKRIFSVTTLGKHMLSDMHELRNQLWESIPLPFIS</sequence>
<dbReference type="Gene3D" id="1.10.10.10">
    <property type="entry name" value="Winged helix-like DNA-binding domain superfamily/Winged helix DNA-binding domain"/>
    <property type="match status" value="1"/>
</dbReference>
<dbReference type="RefSeq" id="WP_090336407.1">
    <property type="nucleotide sequence ID" value="NZ_FNXY01000004.1"/>
</dbReference>
<dbReference type="SUPFAM" id="SSF46785">
    <property type="entry name" value="Winged helix' DNA-binding domain"/>
    <property type="match status" value="1"/>
</dbReference>
<organism evidence="1 2">
    <name type="scientific">Dyadobacter koreensis</name>
    <dbReference type="NCBI Taxonomy" id="408657"/>
    <lineage>
        <taxon>Bacteria</taxon>
        <taxon>Pseudomonadati</taxon>
        <taxon>Bacteroidota</taxon>
        <taxon>Cytophagia</taxon>
        <taxon>Cytophagales</taxon>
        <taxon>Spirosomataceae</taxon>
        <taxon>Dyadobacter</taxon>
    </lineage>
</organism>
<name>A0A1H6VFU0_9BACT</name>
<dbReference type="InterPro" id="IPR036388">
    <property type="entry name" value="WH-like_DNA-bd_sf"/>
</dbReference>
<keyword evidence="2" id="KW-1185">Reference proteome</keyword>
<accession>A0A1H6VFU0</accession>
<gene>
    <name evidence="1" type="ORF">SAMN04487995_3140</name>
</gene>
<proteinExistence type="predicted"/>
<reference evidence="1 2" key="1">
    <citation type="submission" date="2016-10" db="EMBL/GenBank/DDBJ databases">
        <authorList>
            <person name="de Groot N.N."/>
        </authorList>
    </citation>
    <scope>NUCLEOTIDE SEQUENCE [LARGE SCALE GENOMIC DNA]</scope>
    <source>
        <strain evidence="1 2">DSM 19938</strain>
    </source>
</reference>
<dbReference type="EMBL" id="FNXY01000004">
    <property type="protein sequence ID" value="SEJ03461.1"/>
    <property type="molecule type" value="Genomic_DNA"/>
</dbReference>
<dbReference type="InterPro" id="IPR036390">
    <property type="entry name" value="WH_DNA-bd_sf"/>
</dbReference>
<dbReference type="STRING" id="408657.SAMN04487995_3140"/>